<feature type="domain" description="Ppx/GppA phosphatase N-terminal" evidence="3">
    <location>
        <begin position="44"/>
        <end position="324"/>
    </location>
</feature>
<dbReference type="Proteomes" id="UP000294593">
    <property type="component" value="Unassembled WGS sequence"/>
</dbReference>
<dbReference type="GO" id="GO:0006798">
    <property type="term" value="P:polyphosphate catabolic process"/>
    <property type="evidence" value="ECO:0007669"/>
    <property type="project" value="TreeGrafter"/>
</dbReference>
<evidence type="ECO:0000256" key="1">
    <source>
        <dbReference type="ARBA" id="ARBA00022801"/>
    </source>
</evidence>
<evidence type="ECO:0000313" key="5">
    <source>
        <dbReference type="EMBL" id="TDP85975.1"/>
    </source>
</evidence>
<dbReference type="SUPFAM" id="SSF109604">
    <property type="entry name" value="HD-domain/PDEase-like"/>
    <property type="match status" value="1"/>
</dbReference>
<dbReference type="FunFam" id="3.30.420.40:FF:000023">
    <property type="entry name" value="Guanosine-5'-triphosphate,3'-diphosphate pyrophosphatase"/>
    <property type="match status" value="1"/>
</dbReference>
<dbReference type="Pfam" id="PF02541">
    <property type="entry name" value="Ppx-GppA"/>
    <property type="match status" value="1"/>
</dbReference>
<dbReference type="InterPro" id="IPR043129">
    <property type="entry name" value="ATPase_NBD"/>
</dbReference>
<accession>A0A4R6RIR9</accession>
<dbReference type="EMBL" id="SNXW01000002">
    <property type="protein sequence ID" value="TDP85975.1"/>
    <property type="molecule type" value="Genomic_DNA"/>
</dbReference>
<dbReference type="Gene3D" id="3.30.420.150">
    <property type="entry name" value="Exopolyphosphatase. Domain 2"/>
    <property type="match status" value="1"/>
</dbReference>
<feature type="region of interest" description="Disordered" evidence="2">
    <location>
        <begin position="1"/>
        <end position="21"/>
    </location>
</feature>
<evidence type="ECO:0000313" key="6">
    <source>
        <dbReference type="Proteomes" id="UP000294593"/>
    </source>
</evidence>
<organism evidence="5 6">
    <name type="scientific">Aquabacterium commune</name>
    <dbReference type="NCBI Taxonomy" id="70586"/>
    <lineage>
        <taxon>Bacteria</taxon>
        <taxon>Pseudomonadati</taxon>
        <taxon>Pseudomonadota</taxon>
        <taxon>Betaproteobacteria</taxon>
        <taxon>Burkholderiales</taxon>
        <taxon>Aquabacterium</taxon>
    </lineage>
</organism>
<dbReference type="InterPro" id="IPR050273">
    <property type="entry name" value="GppA/Ppx_hydrolase"/>
</dbReference>
<dbReference type="Gene3D" id="3.30.420.40">
    <property type="match status" value="1"/>
</dbReference>
<dbReference type="AlphaFoldDB" id="A0A4R6RIR9"/>
<dbReference type="Pfam" id="PF21447">
    <property type="entry name" value="Ppx-GppA_III"/>
    <property type="match status" value="1"/>
</dbReference>
<keyword evidence="1" id="KW-0378">Hydrolase</keyword>
<dbReference type="SUPFAM" id="SSF53067">
    <property type="entry name" value="Actin-like ATPase domain"/>
    <property type="match status" value="2"/>
</dbReference>
<feature type="domain" description="Ppx/GppA phosphatase C-terminal" evidence="4">
    <location>
        <begin position="338"/>
        <end position="507"/>
    </location>
</feature>
<dbReference type="CDD" id="cd24053">
    <property type="entry name" value="ASKHA_NBD_EcPPX-GppA-like"/>
    <property type="match status" value="1"/>
</dbReference>
<protein>
    <submittedName>
        <fullName evidence="5">Exopolyphosphatase/guanosine-5'-triphosphate, 3'-diphosphate pyrophosphatase</fullName>
    </submittedName>
</protein>
<proteinExistence type="predicted"/>
<comment type="caution">
    <text evidence="5">The sequence shown here is derived from an EMBL/GenBank/DDBJ whole genome shotgun (WGS) entry which is preliminary data.</text>
</comment>
<dbReference type="PIRSF" id="PIRSF001267">
    <property type="entry name" value="Pyrophosphatase_GppA_Ppx"/>
    <property type="match status" value="1"/>
</dbReference>
<dbReference type="InterPro" id="IPR048950">
    <property type="entry name" value="Ppx_GppA_C"/>
</dbReference>
<sequence>MDTPLSAPPIKTTTAAPERGMDKSRFPDLLAAIDMGSNSFRLEIAQITRGRYKRIDYLKETVRLGAGLDSRGLLTEEATQRGLACLAGFAQRLKGFAPWQVRAVATQTLREARNRDAFLQRGDRVLGLPIEVISGREEARLIYQGVSRLQPSELPRLVIDIGGRSTEMILGVGRAPHRAESFAVGSVSLSLQHFPEGRYTAEHFRAAQIAAGAELEEALTIFPREQWQEALGSSGTVGAVSQILAANGITDGSITPDGLRWCIEQCIAAGSTENLALPGLKPERKAVLGGGLSILYTLSQHFDIEVMRPARGALRQGVIFDLEDRIEAASNHRLPDPRDTSVRELQRRFQVDVAHADRVRSRALSLWQSLNDPTASPDGEHARELGWASGLHEIGMMVSHHDHHRHSAYLLGHVDASGYSQSQLRRLATLVLGQRGDLVKLADHKHDRPLMSQVMCLRLAIILHHARMELPPKVALLQRGRTGKARLVLSRKWAQMHPRTLHLLDEEVRRWAGNGDRQLEITLA</sequence>
<dbReference type="InterPro" id="IPR030673">
    <property type="entry name" value="PyroPPase_GppA_Ppx"/>
</dbReference>
<dbReference type="PANTHER" id="PTHR30005:SF14">
    <property type="entry name" value="EXOPOLYPHOSPHATASE"/>
    <property type="match status" value="1"/>
</dbReference>
<dbReference type="GO" id="GO:0004309">
    <property type="term" value="F:exopolyphosphatase activity"/>
    <property type="evidence" value="ECO:0007669"/>
    <property type="project" value="TreeGrafter"/>
</dbReference>
<evidence type="ECO:0000259" key="3">
    <source>
        <dbReference type="Pfam" id="PF02541"/>
    </source>
</evidence>
<evidence type="ECO:0000259" key="4">
    <source>
        <dbReference type="Pfam" id="PF21447"/>
    </source>
</evidence>
<dbReference type="Gene3D" id="1.10.3210.10">
    <property type="entry name" value="Hypothetical protein af1432"/>
    <property type="match status" value="1"/>
</dbReference>
<evidence type="ECO:0000256" key="2">
    <source>
        <dbReference type="SAM" id="MobiDB-lite"/>
    </source>
</evidence>
<dbReference type="PANTHER" id="PTHR30005">
    <property type="entry name" value="EXOPOLYPHOSPHATASE"/>
    <property type="match status" value="1"/>
</dbReference>
<name>A0A4R6RIR9_9BURK</name>
<reference evidence="5 6" key="1">
    <citation type="submission" date="2019-03" db="EMBL/GenBank/DDBJ databases">
        <title>Genomic Encyclopedia of Type Strains, Phase IV (KMG-IV): sequencing the most valuable type-strain genomes for metagenomic binning, comparative biology and taxonomic classification.</title>
        <authorList>
            <person name="Goeker M."/>
        </authorList>
    </citation>
    <scope>NUCLEOTIDE SEQUENCE [LARGE SCALE GENOMIC DNA]</scope>
    <source>
        <strain evidence="5 6">DSM 11901</strain>
    </source>
</reference>
<dbReference type="InterPro" id="IPR003695">
    <property type="entry name" value="Ppx_GppA_N"/>
</dbReference>
<gene>
    <name evidence="5" type="ORF">EV672_102325</name>
</gene>
<keyword evidence="6" id="KW-1185">Reference proteome</keyword>